<dbReference type="GO" id="GO:0008237">
    <property type="term" value="F:metallopeptidase activity"/>
    <property type="evidence" value="ECO:0007669"/>
    <property type="project" value="InterPro"/>
</dbReference>
<evidence type="ECO:0000256" key="2">
    <source>
        <dbReference type="RuleBase" id="RU367006"/>
    </source>
</evidence>
<dbReference type="CDD" id="cd08063">
    <property type="entry name" value="MPN_CSN6"/>
    <property type="match status" value="1"/>
</dbReference>
<keyword evidence="5" id="KW-1185">Reference proteome</keyword>
<dbReference type="GO" id="GO:0000338">
    <property type="term" value="P:protein deneddylation"/>
    <property type="evidence" value="ECO:0007669"/>
    <property type="project" value="InterPro"/>
</dbReference>
<protein>
    <recommendedName>
        <fullName evidence="2">COP9 signalosome complex subunit 6</fullName>
    </recommendedName>
</protein>
<dbReference type="AlphaFoldDB" id="A0A6V8H244"/>
<dbReference type="PANTHER" id="PTHR10540:SF8">
    <property type="entry name" value="COP9 SIGNALOSOME COMPLEX SUBUNIT 6"/>
    <property type="match status" value="1"/>
</dbReference>
<evidence type="ECO:0000256" key="1">
    <source>
        <dbReference type="ARBA" id="ARBA00010893"/>
    </source>
</evidence>
<comment type="caution">
    <text evidence="4">The sequence shown here is derived from an EMBL/GenBank/DDBJ whole genome shotgun (WGS) entry which is preliminary data.</text>
</comment>
<keyword evidence="2" id="KW-0963">Cytoplasm</keyword>
<evidence type="ECO:0000313" key="5">
    <source>
        <dbReference type="Proteomes" id="UP000053095"/>
    </source>
</evidence>
<comment type="similarity">
    <text evidence="1 2">Belongs to the peptidase M67A family. CSN6 subfamily.</text>
</comment>
<name>A0A6V8H244_TALPI</name>
<evidence type="ECO:0000259" key="3">
    <source>
        <dbReference type="PROSITE" id="PS50249"/>
    </source>
</evidence>
<dbReference type="Proteomes" id="UP000053095">
    <property type="component" value="Unassembled WGS sequence"/>
</dbReference>
<feature type="domain" description="MPN" evidence="3">
    <location>
        <begin position="21"/>
        <end position="165"/>
    </location>
</feature>
<keyword evidence="2" id="KW-0736">Signalosome</keyword>
<evidence type="ECO:0000313" key="4">
    <source>
        <dbReference type="EMBL" id="GAM34906.1"/>
    </source>
</evidence>
<sequence length="404" mass="43467">MADASDNALISTRPSDSGLHVALHPLVLLTISDYATRHAARQQTGPIVGAILGQQQGRQITLEHAFDCHTITNPDNKIVLDSSWFASRVQQFRDVHKVPPLDIVGWFTLTPESGPSPAILPIHSQIIQEYNESAVLLAFHPSQIASDSGSGAKLPLTVYESVFEGENVADARSAAQTGDDRQALHIRFRELPYSIETGEAEMISVDFVARGAGNAMAIEETSKPAPKARVTKASVAEESKKVDESVLLSPENEEFIANLSTRLNAVKTLESRIGLIRSFLENLPSSASDGKTSQSTQSILRNISALVSGLSLLTPEDSKSFAVESLAQENDVALISLLGRLGENVKNIRELGKKSAIVETGKQQALAPSTTKGRKSHMGLPSRIDDELSQNAFANLNSGGLQMM</sequence>
<keyword evidence="2" id="KW-0539">Nucleus</keyword>
<dbReference type="InterPro" id="IPR024969">
    <property type="entry name" value="EIF3F/CSN6-like_C"/>
</dbReference>
<dbReference type="GO" id="GO:0008180">
    <property type="term" value="C:COP9 signalosome"/>
    <property type="evidence" value="ECO:0007669"/>
    <property type="project" value="UniProtKB-UniRule"/>
</dbReference>
<dbReference type="InterPro" id="IPR000555">
    <property type="entry name" value="JAMM/MPN+_dom"/>
</dbReference>
<dbReference type="GO" id="GO:0005737">
    <property type="term" value="C:cytoplasm"/>
    <property type="evidence" value="ECO:0007669"/>
    <property type="project" value="UniProtKB-SubCell"/>
</dbReference>
<accession>A0A6V8H244</accession>
<dbReference type="Gene3D" id="3.40.140.10">
    <property type="entry name" value="Cytidine Deaminase, domain 2"/>
    <property type="match status" value="1"/>
</dbReference>
<dbReference type="EMBL" id="DF933811">
    <property type="protein sequence ID" value="GAM34906.1"/>
    <property type="molecule type" value="Genomic_DNA"/>
</dbReference>
<dbReference type="InterPro" id="IPR033859">
    <property type="entry name" value="MPN_CSN6"/>
</dbReference>
<proteinExistence type="inferred from homology"/>
<comment type="subcellular location">
    <subcellularLocation>
        <location evidence="2">Cytoplasm</location>
    </subcellularLocation>
    <subcellularLocation>
        <location evidence="2">Nucleus</location>
    </subcellularLocation>
</comment>
<gene>
    <name evidence="4" type="ORF">TCE0_015f02794</name>
</gene>
<dbReference type="PANTHER" id="PTHR10540">
    <property type="entry name" value="EUKARYOTIC TRANSLATION INITIATION FACTOR 3 SUBUNIT F-RELATED"/>
    <property type="match status" value="1"/>
</dbReference>
<dbReference type="Pfam" id="PF13012">
    <property type="entry name" value="MitMem_reg"/>
    <property type="match status" value="1"/>
</dbReference>
<reference evidence="5" key="1">
    <citation type="journal article" date="2015" name="Genome Announc.">
        <title>Draft genome sequence of Talaromyces cellulolyticus strain Y-94, a source of lignocellulosic biomass-degrading enzymes.</title>
        <authorList>
            <person name="Fujii T."/>
            <person name="Koike H."/>
            <person name="Sawayama S."/>
            <person name="Yano S."/>
            <person name="Inoue H."/>
        </authorList>
    </citation>
    <scope>NUCLEOTIDE SEQUENCE [LARGE SCALE GENOMIC DNA]</scope>
    <source>
        <strain evidence="5">Y-94</strain>
    </source>
</reference>
<dbReference type="PROSITE" id="PS50249">
    <property type="entry name" value="MPN"/>
    <property type="match status" value="1"/>
</dbReference>
<dbReference type="InterPro" id="IPR037518">
    <property type="entry name" value="MPN"/>
</dbReference>
<comment type="function">
    <text evidence="2">Component of the COP9 signalosome complex (CSN), a complex involved in various cellular and developmental processes.</text>
</comment>
<organism evidence="4 5">
    <name type="scientific">Talaromyces pinophilus</name>
    <name type="common">Penicillium pinophilum</name>
    <dbReference type="NCBI Taxonomy" id="128442"/>
    <lineage>
        <taxon>Eukaryota</taxon>
        <taxon>Fungi</taxon>
        <taxon>Dikarya</taxon>
        <taxon>Ascomycota</taxon>
        <taxon>Pezizomycotina</taxon>
        <taxon>Eurotiomycetes</taxon>
        <taxon>Eurotiomycetidae</taxon>
        <taxon>Eurotiales</taxon>
        <taxon>Trichocomaceae</taxon>
        <taxon>Talaromyces</taxon>
        <taxon>Talaromyces sect. Talaromyces</taxon>
    </lineage>
</organism>
<dbReference type="Pfam" id="PF01398">
    <property type="entry name" value="JAB"/>
    <property type="match status" value="1"/>
</dbReference>